<protein>
    <submittedName>
        <fullName evidence="4">FERM domain-containing protein</fullName>
    </submittedName>
</protein>
<dbReference type="Gene3D" id="1.20.80.10">
    <property type="match status" value="1"/>
</dbReference>
<dbReference type="Gene3D" id="2.30.29.30">
    <property type="entry name" value="Pleckstrin-homology domain (PH domain)/Phosphotyrosine-binding domain (PTB)"/>
    <property type="match status" value="1"/>
</dbReference>
<dbReference type="OrthoDB" id="5957665at2759"/>
<dbReference type="CDD" id="cd14473">
    <property type="entry name" value="FERM_B-lobe"/>
    <property type="match status" value="1"/>
</dbReference>
<dbReference type="InterPro" id="IPR018980">
    <property type="entry name" value="FERM_PH-like_C"/>
</dbReference>
<dbReference type="PROSITE" id="PS50057">
    <property type="entry name" value="FERM_3"/>
    <property type="match status" value="1"/>
</dbReference>
<dbReference type="AlphaFoldDB" id="A0A3P8E4Y6"/>
<dbReference type="GO" id="GO:0035332">
    <property type="term" value="P:positive regulation of hippo signaling"/>
    <property type="evidence" value="ECO:0007669"/>
    <property type="project" value="TreeGrafter"/>
</dbReference>
<dbReference type="EMBL" id="UZAH01028758">
    <property type="protein sequence ID" value="VDP02186.1"/>
    <property type="molecule type" value="Genomic_DNA"/>
</dbReference>
<keyword evidence="3" id="KW-1185">Reference proteome</keyword>
<dbReference type="CDD" id="cd13185">
    <property type="entry name" value="FERM_C_FRMD1_FRMD6"/>
    <property type="match status" value="1"/>
</dbReference>
<dbReference type="InterPro" id="IPR035963">
    <property type="entry name" value="FERM_2"/>
</dbReference>
<dbReference type="InterPro" id="IPR014352">
    <property type="entry name" value="FERM/acyl-CoA-bd_prot_sf"/>
</dbReference>
<dbReference type="Pfam" id="PF09379">
    <property type="entry name" value="FERM_N"/>
    <property type="match status" value="1"/>
</dbReference>
<dbReference type="InterPro" id="IPR018979">
    <property type="entry name" value="FERM_N"/>
</dbReference>
<dbReference type="SMART" id="SM01196">
    <property type="entry name" value="FERM_C"/>
    <property type="match status" value="1"/>
</dbReference>
<sequence>MESSCSTPGSSRSRSTAGLRLPLHLQQPSSSNSGTIRNGFCCPAGPNLCHQPSHRSKRSSILSFLSAECVLSFVLQQKTKVHDVLWKCGEILEITEDKLFGLAVRQPTEGIGGDQPRHEYFFLDPAQKIVKYAPKQPRFSQWHNRSTENRPLLVLYFRVRVYIDQVRLLTCPKALEHYYLQLKDNFLDQWASRHSVSEERCWEMAALALKVDKGDNPGGYFRAEQYFPIWVIDVRGLEYVRKYMPAATEDLKDMNRVDAMMKFAFEASRSPFALNCHLYGLRRHKMDTVDNAVLGINAKGIEMCDIGDDGERIPLRSLPWNRVTRLSFDRKKLTIVGADTTKMCLYAQSESKARYLLELCRAVHQTLLVLSHQNGKIAPLPQLFQEKSVDRVSTSSDRTSTELRVTDSDSLLHDSLSSNGDRGQGSVSSKQRVRIKLDSNLDLKIEKMELDREFILVTYDTPSSSANCADTLSETRSFRGRSYPRLLAMLLTGGVAINFARSGAIPQRFLTLSSLFRVSDGSVVGNSLYLVYC</sequence>
<dbReference type="Pfam" id="PF09380">
    <property type="entry name" value="FERM_C"/>
    <property type="match status" value="1"/>
</dbReference>
<feature type="domain" description="FERM" evidence="1">
    <location>
        <begin position="58"/>
        <end position="371"/>
    </location>
</feature>
<gene>
    <name evidence="2" type="ORF">HPBE_LOCUS15234</name>
</gene>
<organism evidence="2">
    <name type="scientific">Heligmosomoides polygyrus</name>
    <name type="common">Parasitic roundworm</name>
    <dbReference type="NCBI Taxonomy" id="6339"/>
    <lineage>
        <taxon>Eukaryota</taxon>
        <taxon>Metazoa</taxon>
        <taxon>Ecdysozoa</taxon>
        <taxon>Nematoda</taxon>
        <taxon>Chromadorea</taxon>
        <taxon>Rhabditida</taxon>
        <taxon>Rhabditina</taxon>
        <taxon>Rhabditomorpha</taxon>
        <taxon>Strongyloidea</taxon>
        <taxon>Heligmosomidae</taxon>
        <taxon>Heligmosomoides</taxon>
    </lineage>
</organism>
<dbReference type="GO" id="GO:0098592">
    <property type="term" value="C:cytoplasmic side of apical plasma membrane"/>
    <property type="evidence" value="ECO:0007669"/>
    <property type="project" value="TreeGrafter"/>
</dbReference>
<reference evidence="4" key="2">
    <citation type="submission" date="2019-09" db="UniProtKB">
        <authorList>
            <consortium name="WormBaseParasite"/>
        </authorList>
    </citation>
    <scope>IDENTIFICATION</scope>
</reference>
<dbReference type="InterPro" id="IPR000299">
    <property type="entry name" value="FERM_domain"/>
</dbReference>
<dbReference type="Proteomes" id="UP000050761">
    <property type="component" value="Unassembled WGS sequence"/>
</dbReference>
<dbReference type="PANTHER" id="PTHR13429:SF5">
    <property type="entry name" value="PROTEIN EXPANDED"/>
    <property type="match status" value="1"/>
</dbReference>
<name>A0A3P8E4Y6_HELPZ</name>
<accession>A0A3P8E4Y6</accession>
<reference evidence="2 3" key="1">
    <citation type="submission" date="2018-11" db="EMBL/GenBank/DDBJ databases">
        <authorList>
            <consortium name="Pathogen Informatics"/>
        </authorList>
    </citation>
    <scope>NUCLEOTIDE SEQUENCE [LARGE SCALE GENOMIC DNA]</scope>
</reference>
<dbReference type="Pfam" id="PF00373">
    <property type="entry name" value="FERM_M"/>
    <property type="match status" value="1"/>
</dbReference>
<dbReference type="InterPro" id="IPR047145">
    <property type="entry name" value="FRMD6-like"/>
</dbReference>
<dbReference type="PANTHER" id="PTHR13429">
    <property type="entry name" value="FERM DOMAIN (PROTEIN4.1-EZRIN-RADIXIN-MOESIN) FAMILY"/>
    <property type="match status" value="1"/>
</dbReference>
<dbReference type="InterPro" id="IPR041781">
    <property type="entry name" value="FRMD6-FERM_C"/>
</dbReference>
<proteinExistence type="predicted"/>
<dbReference type="SUPFAM" id="SSF47031">
    <property type="entry name" value="Second domain of FERM"/>
    <property type="match status" value="1"/>
</dbReference>
<evidence type="ECO:0000313" key="4">
    <source>
        <dbReference type="WBParaSite" id="HPBE_0001523801-mRNA-1"/>
    </source>
</evidence>
<evidence type="ECO:0000313" key="3">
    <source>
        <dbReference type="Proteomes" id="UP000050761"/>
    </source>
</evidence>
<dbReference type="InterPro" id="IPR019748">
    <property type="entry name" value="FERM_central"/>
</dbReference>
<dbReference type="SMART" id="SM00295">
    <property type="entry name" value="B41"/>
    <property type="match status" value="1"/>
</dbReference>
<dbReference type="InterPro" id="IPR019749">
    <property type="entry name" value="Band_41_domain"/>
</dbReference>
<dbReference type="InterPro" id="IPR011993">
    <property type="entry name" value="PH-like_dom_sf"/>
</dbReference>
<dbReference type="WBParaSite" id="HPBE_0001523801-mRNA-1">
    <property type="protein sequence ID" value="HPBE_0001523801-mRNA-1"/>
    <property type="gene ID" value="HPBE_0001523801"/>
</dbReference>
<evidence type="ECO:0000313" key="2">
    <source>
        <dbReference type="EMBL" id="VDP02186.1"/>
    </source>
</evidence>
<dbReference type="SUPFAM" id="SSF50729">
    <property type="entry name" value="PH domain-like"/>
    <property type="match status" value="1"/>
</dbReference>
<evidence type="ECO:0000259" key="1">
    <source>
        <dbReference type="PROSITE" id="PS50057"/>
    </source>
</evidence>